<organism evidence="2 3">
    <name type="scientific">Pelagibacterium nitratireducens</name>
    <dbReference type="NCBI Taxonomy" id="1046114"/>
    <lineage>
        <taxon>Bacteria</taxon>
        <taxon>Pseudomonadati</taxon>
        <taxon>Pseudomonadota</taxon>
        <taxon>Alphaproteobacteria</taxon>
        <taxon>Hyphomicrobiales</taxon>
        <taxon>Devosiaceae</taxon>
        <taxon>Pelagibacterium</taxon>
    </lineage>
</organism>
<feature type="chain" id="PRO_5045388604" evidence="1">
    <location>
        <begin position="21"/>
        <end position="418"/>
    </location>
</feature>
<gene>
    <name evidence="2" type="ORF">V6617_06865</name>
</gene>
<keyword evidence="3" id="KW-1185">Reference proteome</keyword>
<keyword evidence="1" id="KW-0732">Signal</keyword>
<evidence type="ECO:0000256" key="1">
    <source>
        <dbReference type="SAM" id="SignalP"/>
    </source>
</evidence>
<feature type="signal peptide" evidence="1">
    <location>
        <begin position="1"/>
        <end position="20"/>
    </location>
</feature>
<evidence type="ECO:0000313" key="2">
    <source>
        <dbReference type="EMBL" id="WWT34178.1"/>
    </source>
</evidence>
<proteinExistence type="predicted"/>
<sequence>MSKIWLVILLFFGSVAGAAAQESTADSLRDHLYGGRLAEGLDAMEARPDGDAEASFGIAILTLFSGIEDLVQPLYAHGFDPERGVAVSPFFGVLGAEGGQRTPEPLTYDALRGYLAAFSDDLDVAIPLLLAAAEGDFSVEIDVTQIRIDIDGDGEAGEAESVGAFLAMAAGTGQRLDMGSGMAPDLGLPATTFAFDGSDAIWLAGYSQVLATQSDFLLAHDFEDFFNAAMHRLFPGAGLPMETHPNSGQLFMDRDSDALLADAIAMIHTINWPIVDRERLIGARDRVLSVLDLSRRNWNSILAETDDHLEFIPSPYQTPLAPQMAVTKEMVGAWRETLDVSEAILRGELLLPHWRYGDLGFDLAAWFEGAERTDAVLLFTGLDALPYLKVGEIADAESFAAANGAFGGSIWNYAAWFN</sequence>
<accession>A0ABZ2I8R9</accession>
<dbReference type="Proteomes" id="UP001369958">
    <property type="component" value="Chromosome"/>
</dbReference>
<dbReference type="EMBL" id="CP146275">
    <property type="protein sequence ID" value="WWT34178.1"/>
    <property type="molecule type" value="Genomic_DNA"/>
</dbReference>
<dbReference type="RefSeq" id="WP_338609939.1">
    <property type="nucleotide sequence ID" value="NZ_CP146275.1"/>
</dbReference>
<evidence type="ECO:0000313" key="3">
    <source>
        <dbReference type="Proteomes" id="UP001369958"/>
    </source>
</evidence>
<reference evidence="2 3" key="1">
    <citation type="submission" date="2024-02" db="EMBL/GenBank/DDBJ databases">
        <title>Complete genome sequence of Pelagibacterium nitratireducens ZH15.</title>
        <authorList>
            <person name="Zhao L.H."/>
        </authorList>
    </citation>
    <scope>NUCLEOTIDE SEQUENCE [LARGE SCALE GENOMIC DNA]</scope>
    <source>
        <strain evidence="2 3">ZH15</strain>
    </source>
</reference>
<protein>
    <submittedName>
        <fullName evidence="2">Uncharacterized protein</fullName>
    </submittedName>
</protein>
<name>A0ABZ2I8R9_9HYPH</name>